<keyword evidence="8" id="KW-1185">Reference proteome</keyword>
<keyword evidence="5" id="KW-0460">Magnesium</keyword>
<dbReference type="InterPro" id="IPR029060">
    <property type="entry name" value="PIN-like_dom_sf"/>
</dbReference>
<dbReference type="EC" id="3.1.-.-" evidence="5"/>
<keyword evidence="4 5" id="KW-0378">Hydrolase</keyword>
<feature type="binding site" evidence="5">
    <location>
        <position position="6"/>
    </location>
    <ligand>
        <name>Mg(2+)</name>
        <dbReference type="ChEBI" id="CHEBI:18420"/>
    </ligand>
</feature>
<dbReference type="GO" id="GO:0045926">
    <property type="term" value="P:negative regulation of growth"/>
    <property type="evidence" value="ECO:0007669"/>
    <property type="project" value="UniProtKB-ARBA"/>
</dbReference>
<dbReference type="GO" id="GO:0090729">
    <property type="term" value="F:toxin activity"/>
    <property type="evidence" value="ECO:0007669"/>
    <property type="project" value="UniProtKB-KW"/>
</dbReference>
<accession>A0A1X7PI03</accession>
<keyword evidence="5" id="KW-0800">Toxin</keyword>
<dbReference type="EMBL" id="FXBL01000004">
    <property type="protein sequence ID" value="SMH50225.1"/>
    <property type="molecule type" value="Genomic_DNA"/>
</dbReference>
<dbReference type="Pfam" id="PF01850">
    <property type="entry name" value="PIN"/>
    <property type="match status" value="1"/>
</dbReference>
<gene>
    <name evidence="5" type="primary">vapC</name>
    <name evidence="7" type="ORF">SAMN02982922_4112</name>
</gene>
<sequence length="143" mass="15540">MAYLLDVSVVIALIDRTHIGHDAANLWFADARPRGWATCPIVENGVVRIMSQSSYPNAQASPAVVAAALQQLCRLPAHEFWPDGLSLTSSTLFDLQALSSAHHVTDMYLLGLAAAHDGKLATFDRRLRTEAVQNGPQHIEIIA</sequence>
<dbReference type="InterPro" id="IPR006226">
    <property type="entry name" value="Mtu_PIN"/>
</dbReference>
<comment type="function">
    <text evidence="5">Toxic component of a toxin-antitoxin (TA) system. An RNase.</text>
</comment>
<reference evidence="8" key="1">
    <citation type="submission" date="2017-04" db="EMBL/GenBank/DDBJ databases">
        <authorList>
            <person name="Varghese N."/>
            <person name="Submissions S."/>
        </authorList>
    </citation>
    <scope>NUCLEOTIDE SEQUENCE [LARGE SCALE GENOMIC DNA]</scope>
    <source>
        <strain evidence="8">B5P</strain>
    </source>
</reference>
<dbReference type="Proteomes" id="UP000193083">
    <property type="component" value="Unassembled WGS sequence"/>
</dbReference>
<keyword evidence="2 5" id="KW-0540">Nuclease</keyword>
<dbReference type="AlphaFoldDB" id="A0A1X7PI03"/>
<dbReference type="SUPFAM" id="SSF88723">
    <property type="entry name" value="PIN domain-like"/>
    <property type="match status" value="1"/>
</dbReference>
<dbReference type="OrthoDB" id="333798at2"/>
<proteinExistence type="inferred from homology"/>
<dbReference type="RefSeq" id="WP_085465839.1">
    <property type="nucleotide sequence ID" value="NZ_FXBL01000004.1"/>
</dbReference>
<comment type="similarity">
    <text evidence="5">Belongs to the PINc/VapC protein family.</text>
</comment>
<dbReference type="GO" id="GO:0004540">
    <property type="term" value="F:RNA nuclease activity"/>
    <property type="evidence" value="ECO:0007669"/>
    <property type="project" value="InterPro"/>
</dbReference>
<dbReference type="GO" id="GO:0000287">
    <property type="term" value="F:magnesium ion binding"/>
    <property type="evidence" value="ECO:0007669"/>
    <property type="project" value="UniProtKB-UniRule"/>
</dbReference>
<keyword evidence="3 5" id="KW-0479">Metal-binding</keyword>
<dbReference type="InterPro" id="IPR022907">
    <property type="entry name" value="VapC_family"/>
</dbReference>
<evidence type="ECO:0000259" key="6">
    <source>
        <dbReference type="Pfam" id="PF01850"/>
    </source>
</evidence>
<evidence type="ECO:0000256" key="5">
    <source>
        <dbReference type="HAMAP-Rule" id="MF_00265"/>
    </source>
</evidence>
<organism evidence="7 8">
    <name type="scientific">Mesorhizobium australicum</name>
    <dbReference type="NCBI Taxonomy" id="536018"/>
    <lineage>
        <taxon>Bacteria</taxon>
        <taxon>Pseudomonadati</taxon>
        <taxon>Pseudomonadota</taxon>
        <taxon>Alphaproteobacteria</taxon>
        <taxon>Hyphomicrobiales</taxon>
        <taxon>Phyllobacteriaceae</taxon>
        <taxon>Mesorhizobium</taxon>
    </lineage>
</organism>
<dbReference type="InterPro" id="IPR002716">
    <property type="entry name" value="PIN_dom"/>
</dbReference>
<evidence type="ECO:0000256" key="2">
    <source>
        <dbReference type="ARBA" id="ARBA00022722"/>
    </source>
</evidence>
<comment type="cofactor">
    <cofactor evidence="5">
        <name>Mg(2+)</name>
        <dbReference type="ChEBI" id="CHEBI:18420"/>
    </cofactor>
</comment>
<evidence type="ECO:0000313" key="7">
    <source>
        <dbReference type="EMBL" id="SMH50225.1"/>
    </source>
</evidence>
<evidence type="ECO:0000313" key="8">
    <source>
        <dbReference type="Proteomes" id="UP000193083"/>
    </source>
</evidence>
<dbReference type="NCBIfam" id="TIGR00028">
    <property type="entry name" value="Mtu_PIN_fam"/>
    <property type="match status" value="1"/>
</dbReference>
<protein>
    <recommendedName>
        <fullName evidence="5">Ribonuclease VapC</fullName>
        <shortName evidence="5">RNase VapC</shortName>
        <ecNumber evidence="5">3.1.-.-</ecNumber>
    </recommendedName>
    <alternativeName>
        <fullName evidence="5">Toxin VapC</fullName>
    </alternativeName>
</protein>
<name>A0A1X7PI03_9HYPH</name>
<dbReference type="HAMAP" id="MF_00265">
    <property type="entry name" value="VapC_Nob1"/>
    <property type="match status" value="1"/>
</dbReference>
<evidence type="ECO:0000256" key="4">
    <source>
        <dbReference type="ARBA" id="ARBA00022801"/>
    </source>
</evidence>
<keyword evidence="1 5" id="KW-1277">Toxin-antitoxin system</keyword>
<dbReference type="Gene3D" id="3.40.50.1010">
    <property type="entry name" value="5'-nuclease"/>
    <property type="match status" value="1"/>
</dbReference>
<feature type="domain" description="PIN" evidence="6">
    <location>
        <begin position="3"/>
        <end position="128"/>
    </location>
</feature>
<evidence type="ECO:0000256" key="3">
    <source>
        <dbReference type="ARBA" id="ARBA00022723"/>
    </source>
</evidence>
<feature type="binding site" evidence="5">
    <location>
        <position position="106"/>
    </location>
    <ligand>
        <name>Mg(2+)</name>
        <dbReference type="ChEBI" id="CHEBI:18420"/>
    </ligand>
</feature>
<evidence type="ECO:0000256" key="1">
    <source>
        <dbReference type="ARBA" id="ARBA00022649"/>
    </source>
</evidence>
<dbReference type="GO" id="GO:0016788">
    <property type="term" value="F:hydrolase activity, acting on ester bonds"/>
    <property type="evidence" value="ECO:0007669"/>
    <property type="project" value="InterPro"/>
</dbReference>